<dbReference type="SUPFAM" id="SSF56112">
    <property type="entry name" value="Protein kinase-like (PK-like)"/>
    <property type="match status" value="1"/>
</dbReference>
<dbReference type="Proteomes" id="UP000632154">
    <property type="component" value="Unassembled WGS sequence"/>
</dbReference>
<dbReference type="EMBL" id="BNAL01000008">
    <property type="protein sequence ID" value="GHF99633.1"/>
    <property type="molecule type" value="Genomic_DNA"/>
</dbReference>
<feature type="domain" description="Aminoglycoside phosphotransferase" evidence="1">
    <location>
        <begin position="8"/>
        <end position="180"/>
    </location>
</feature>
<sequence>MGTGMQSRVYATADGQSVIKVYRSGVGKAEREAANLRRAGLGDWVVETLVADGAEALVMRRFEGKRVTAATLPAALPQLKVQLSRLHAIQQGQVDVGRVEERLRKFRRVLASQGLDDLFAAVEGPLQAGEFVQPASFCHLDLWQDNILIDSGGAVMLLDWTNADWDDPLRDLALLKTGTLDLLGADESLAAALRLLPERSPPTLRRLRAYLSLTYLHDLYWLMMNEPYEFAAERAKKVPRARHVLSCLPASG</sequence>
<dbReference type="InterPro" id="IPR002575">
    <property type="entry name" value="Aminoglycoside_PTrfase"/>
</dbReference>
<evidence type="ECO:0000313" key="3">
    <source>
        <dbReference type="Proteomes" id="UP000632154"/>
    </source>
</evidence>
<accession>A0ABQ3K892</accession>
<organism evidence="2 3">
    <name type="scientific">Deinococcus piscis</name>
    <dbReference type="NCBI Taxonomy" id="394230"/>
    <lineage>
        <taxon>Bacteria</taxon>
        <taxon>Thermotogati</taxon>
        <taxon>Deinococcota</taxon>
        <taxon>Deinococci</taxon>
        <taxon>Deinococcales</taxon>
        <taxon>Deinococcaceae</taxon>
        <taxon>Deinococcus</taxon>
    </lineage>
</organism>
<name>A0ABQ3K892_9DEIO</name>
<dbReference type="Pfam" id="PF01636">
    <property type="entry name" value="APH"/>
    <property type="match status" value="1"/>
</dbReference>
<gene>
    <name evidence="2" type="ORF">GCM10017783_09650</name>
</gene>
<dbReference type="InterPro" id="IPR052077">
    <property type="entry name" value="CcrZ_PhaseVar_Mediator"/>
</dbReference>
<dbReference type="PANTHER" id="PTHR40086">
    <property type="entry name" value="PHOSPHOTRANSFERASE YTMP-RELATED"/>
    <property type="match status" value="1"/>
</dbReference>
<evidence type="ECO:0000313" key="2">
    <source>
        <dbReference type="EMBL" id="GHF99633.1"/>
    </source>
</evidence>
<dbReference type="InterPro" id="IPR011009">
    <property type="entry name" value="Kinase-like_dom_sf"/>
</dbReference>
<dbReference type="PANTHER" id="PTHR40086:SF1">
    <property type="entry name" value="CELL CYCLE REGULATOR CCRZ"/>
    <property type="match status" value="1"/>
</dbReference>
<reference evidence="3" key="1">
    <citation type="journal article" date="2019" name="Int. J. Syst. Evol. Microbiol.">
        <title>The Global Catalogue of Microorganisms (GCM) 10K type strain sequencing project: providing services to taxonomists for standard genome sequencing and annotation.</title>
        <authorList>
            <consortium name="The Broad Institute Genomics Platform"/>
            <consortium name="The Broad Institute Genome Sequencing Center for Infectious Disease"/>
            <person name="Wu L."/>
            <person name="Ma J."/>
        </authorList>
    </citation>
    <scope>NUCLEOTIDE SEQUENCE [LARGE SCALE GENOMIC DNA]</scope>
    <source>
        <strain evidence="3">CGMCC 1.18439</strain>
    </source>
</reference>
<evidence type="ECO:0000259" key="1">
    <source>
        <dbReference type="Pfam" id="PF01636"/>
    </source>
</evidence>
<proteinExistence type="predicted"/>
<dbReference type="Gene3D" id="3.90.1200.10">
    <property type="match status" value="1"/>
</dbReference>
<comment type="caution">
    <text evidence="2">The sequence shown here is derived from an EMBL/GenBank/DDBJ whole genome shotgun (WGS) entry which is preliminary data.</text>
</comment>
<keyword evidence="3" id="KW-1185">Reference proteome</keyword>
<protein>
    <submittedName>
        <fullName evidence="2">Aminoglycoside phosphotransferase</fullName>
    </submittedName>
</protein>